<name>A0ABW4Q1S7_9MICC</name>
<dbReference type="EMBL" id="JBHUGA010000004">
    <property type="protein sequence ID" value="MFD1845286.1"/>
    <property type="molecule type" value="Genomic_DNA"/>
</dbReference>
<keyword evidence="2" id="KW-1185">Reference proteome</keyword>
<evidence type="ECO:0008006" key="3">
    <source>
        <dbReference type="Google" id="ProtNLM"/>
    </source>
</evidence>
<dbReference type="Gene3D" id="3.40.1000.10">
    <property type="entry name" value="Mog1/PsbP, alpha/beta/alpha sandwich"/>
    <property type="match status" value="1"/>
</dbReference>
<reference evidence="2" key="1">
    <citation type="journal article" date="2019" name="Int. J. Syst. Evol. Microbiol.">
        <title>The Global Catalogue of Microorganisms (GCM) 10K type strain sequencing project: providing services to taxonomists for standard genome sequencing and annotation.</title>
        <authorList>
            <consortium name="The Broad Institute Genomics Platform"/>
            <consortium name="The Broad Institute Genome Sequencing Center for Infectious Disease"/>
            <person name="Wu L."/>
            <person name="Ma J."/>
        </authorList>
    </citation>
    <scope>NUCLEOTIDE SEQUENCE [LARGE SCALE GENOMIC DNA]</scope>
    <source>
        <strain evidence="2">JCM 11496</strain>
    </source>
</reference>
<dbReference type="Proteomes" id="UP001597307">
    <property type="component" value="Unassembled WGS sequence"/>
</dbReference>
<protein>
    <recommendedName>
        <fullName evidence="3">Polyketide cyclase / dehydrase and lipid transport</fullName>
    </recommendedName>
</protein>
<proteinExistence type="predicted"/>
<comment type="caution">
    <text evidence="1">The sequence shown here is derived from an EMBL/GenBank/DDBJ whole genome shotgun (WGS) entry which is preliminary data.</text>
</comment>
<accession>A0ABW4Q1S7</accession>
<evidence type="ECO:0000313" key="1">
    <source>
        <dbReference type="EMBL" id="MFD1845286.1"/>
    </source>
</evidence>
<organism evidence="1 2">
    <name type="scientific">Arthrobacter flavus</name>
    <dbReference type="NCBI Taxonomy" id="95172"/>
    <lineage>
        <taxon>Bacteria</taxon>
        <taxon>Bacillati</taxon>
        <taxon>Actinomycetota</taxon>
        <taxon>Actinomycetes</taxon>
        <taxon>Micrococcales</taxon>
        <taxon>Micrococcaceae</taxon>
        <taxon>Arthrobacter</taxon>
    </lineage>
</organism>
<dbReference type="RefSeq" id="WP_343877339.1">
    <property type="nucleotide sequence ID" value="NZ_BAAAIJ010000004.1"/>
</dbReference>
<evidence type="ECO:0000313" key="2">
    <source>
        <dbReference type="Proteomes" id="UP001597307"/>
    </source>
</evidence>
<gene>
    <name evidence="1" type="ORF">ACFSFX_01575</name>
</gene>
<sequence length="148" mass="16645">MSEFVLETTPRLDFQRPTDWLPSQVDGVDRVVLAPPSWGGFRPSLVVTSQPYDGTIAKLSTFAMAAAMGDLQHTYLIACEIWQHPAGTGRRIEYTHRLDDQVLHVQRWTFAHHGYAIDFTATCATTQLTSVDPMFDHVARTLQLRGES</sequence>